<feature type="non-terminal residue" evidence="2">
    <location>
        <position position="528"/>
    </location>
</feature>
<dbReference type="GO" id="GO:0006508">
    <property type="term" value="P:proteolysis"/>
    <property type="evidence" value="ECO:0007669"/>
    <property type="project" value="InterPro"/>
</dbReference>
<dbReference type="InterPro" id="IPR029030">
    <property type="entry name" value="Caspase-like_dom_sf"/>
</dbReference>
<sequence>MGFINFLGHGGGGIWADVDLLNLDDVDRLNNGYKLPFVASMTCFTGAFENPGRKGIAEKMLIAEKKGAIAVLASSGLGWRYNDFAVEWGLFDFLWNKNFTFGEAVTLMKIAYLSNPVYATEYGLFGTYSYNILRNSMVHQYNLLGDPALKIQQPAQKLQLSVDNPSPAVGDTVTVHVKAKQISSGTLNFEVTDQKDSLIYETTTAYSGATTPVSFVIPAGIEGRPLNIKAYVSDQSADAAGYARMAVNRPVVTRIAHQPTNPKVSDPISFELTVFKSDSVQSLTLQDFRDNNRTSTYPASITMDRVNDTLFRSHQPFPGFPSGGHKYFDIHVVFTNGRKEVYRLNTIYIIDPRPDIAVDGESISYGGSTRPGLNFTVENLSDTTVTDFYVACYDEYGILNQQPFYQTRLSLTANQSKQLFAPYDSVAYKSMRIFKVSADISNAIDERDEINNTVQQRVKTSYVYVKKNLGTSSDGNHNQPVTSTAGWSLYIPANTLQSDAVIKWEERNVADLIKGAQQKELEFTAVGQ</sequence>
<dbReference type="AlphaFoldDB" id="A0A7V5PMU3"/>
<dbReference type="GO" id="GO:0008234">
    <property type="term" value="F:cysteine-type peptidase activity"/>
    <property type="evidence" value="ECO:0007669"/>
    <property type="project" value="InterPro"/>
</dbReference>
<proteinExistence type="predicted"/>
<reference evidence="2" key="1">
    <citation type="journal article" date="2020" name="mSystems">
        <title>Genome- and Community-Level Interaction Insights into Carbon Utilization and Element Cycling Functions of Hydrothermarchaeota in Hydrothermal Sediment.</title>
        <authorList>
            <person name="Zhou Z."/>
            <person name="Liu Y."/>
            <person name="Xu W."/>
            <person name="Pan J."/>
            <person name="Luo Z.H."/>
            <person name="Li M."/>
        </authorList>
    </citation>
    <scope>NUCLEOTIDE SEQUENCE [LARGE SCALE GENOMIC DNA]</scope>
    <source>
        <strain evidence="2">HyVt-527</strain>
    </source>
</reference>
<protein>
    <recommendedName>
        <fullName evidence="1">Gingipain domain-containing protein</fullName>
    </recommendedName>
</protein>
<dbReference type="InterPro" id="IPR013783">
    <property type="entry name" value="Ig-like_fold"/>
</dbReference>
<dbReference type="Proteomes" id="UP000886124">
    <property type="component" value="Unassembled WGS sequence"/>
</dbReference>
<organism evidence="2">
    <name type="scientific">Caldithrix abyssi</name>
    <dbReference type="NCBI Taxonomy" id="187145"/>
    <lineage>
        <taxon>Bacteria</taxon>
        <taxon>Pseudomonadati</taxon>
        <taxon>Calditrichota</taxon>
        <taxon>Calditrichia</taxon>
        <taxon>Calditrichales</taxon>
        <taxon>Calditrichaceae</taxon>
        <taxon>Caldithrix</taxon>
    </lineage>
</organism>
<dbReference type="Pfam" id="PF01364">
    <property type="entry name" value="Peptidase_C25"/>
    <property type="match status" value="1"/>
</dbReference>
<dbReference type="SUPFAM" id="SSF52129">
    <property type="entry name" value="Caspase-like"/>
    <property type="match status" value="1"/>
</dbReference>
<accession>A0A7V5PMU3</accession>
<comment type="caution">
    <text evidence="2">The sequence shown here is derived from an EMBL/GenBank/DDBJ whole genome shotgun (WGS) entry which is preliminary data.</text>
</comment>
<dbReference type="InterPro" id="IPR001769">
    <property type="entry name" value="Gingipain"/>
</dbReference>
<feature type="domain" description="Gingipain" evidence="1">
    <location>
        <begin position="2"/>
        <end position="150"/>
    </location>
</feature>
<dbReference type="Gene3D" id="3.40.50.1460">
    <property type="match status" value="1"/>
</dbReference>
<name>A0A7V5PMU3_CALAY</name>
<dbReference type="EMBL" id="DROD01000159">
    <property type="protein sequence ID" value="HHJ51979.1"/>
    <property type="molecule type" value="Genomic_DNA"/>
</dbReference>
<dbReference type="Gene3D" id="2.60.40.10">
    <property type="entry name" value="Immunoglobulins"/>
    <property type="match status" value="1"/>
</dbReference>
<evidence type="ECO:0000259" key="1">
    <source>
        <dbReference type="Pfam" id="PF01364"/>
    </source>
</evidence>
<gene>
    <name evidence="2" type="ORF">ENJ89_02185</name>
</gene>
<evidence type="ECO:0000313" key="2">
    <source>
        <dbReference type="EMBL" id="HHJ51979.1"/>
    </source>
</evidence>